<proteinExistence type="inferred from homology"/>
<dbReference type="Pfam" id="PF02278">
    <property type="entry name" value="Lyase_8"/>
    <property type="match status" value="1"/>
</dbReference>
<feature type="signal peptide" evidence="3">
    <location>
        <begin position="1"/>
        <end position="28"/>
    </location>
</feature>
<dbReference type="Gene3D" id="2.60.220.10">
    <property type="entry name" value="Polysaccharide lyase family 8-like, C-terminal"/>
    <property type="match status" value="1"/>
</dbReference>
<dbReference type="InterPro" id="IPR014718">
    <property type="entry name" value="GH-type_carb-bd"/>
</dbReference>
<dbReference type="Pfam" id="PF09092">
    <property type="entry name" value="Lyase_N"/>
    <property type="match status" value="1"/>
</dbReference>
<dbReference type="PANTHER" id="PTHR37322">
    <property type="match status" value="1"/>
</dbReference>
<feature type="domain" description="Polysaccharide lyase family 8 central" evidence="4">
    <location>
        <begin position="600"/>
        <end position="874"/>
    </location>
</feature>
<dbReference type="InterPro" id="IPR011013">
    <property type="entry name" value="Gal_mutarotase_sf_dom"/>
</dbReference>
<keyword evidence="2 7" id="KW-0456">Lyase</keyword>
<dbReference type="Proteomes" id="UP000346198">
    <property type="component" value="Unassembled WGS sequence"/>
</dbReference>
<dbReference type="Gene3D" id="2.70.98.10">
    <property type="match status" value="1"/>
</dbReference>
<evidence type="ECO:0000313" key="8">
    <source>
        <dbReference type="Proteomes" id="UP000346198"/>
    </source>
</evidence>
<evidence type="ECO:0000313" key="7">
    <source>
        <dbReference type="EMBL" id="VGO20686.1"/>
    </source>
</evidence>
<dbReference type="GO" id="GO:0030246">
    <property type="term" value="F:carbohydrate binding"/>
    <property type="evidence" value="ECO:0007669"/>
    <property type="project" value="InterPro"/>
</dbReference>
<dbReference type="Gene3D" id="1.50.10.100">
    <property type="entry name" value="Chondroitin AC/alginate lyase"/>
    <property type="match status" value="1"/>
</dbReference>
<dbReference type="InterPro" id="IPR015177">
    <property type="entry name" value="Lyase_catalyt"/>
</dbReference>
<comment type="similarity">
    <text evidence="1">Belongs to the polysaccharide lyase 8 family.</text>
</comment>
<sequence>MNHQSIMCRTALMFTLFAASALQIQAGAAQGTIKEPDAEILSFETQANIDSVRATQSTFRQSDTLSMLGRQSLQWDWKAGASLDLPLLNYYSLKTKLSPFAKNQCLVLWIYNETPSAGHLTLSLGNESGFTLSCPFYLDYTGWRTAHIPLSQMQGDAPQMGDYTEFNQLRFLVPEDHPENGGRFFIDDVYTSVIDARHPSADYQAPYVRCFFNGSAHVTQWANQKTLPAKTDLRIKQIPVSAGDLAAFSRLYEMELRKTVAPFEGQGLSAKKFESALKAFEKTGVKEVQHEGKTYLQGPYIALAGQGLPQNLFEEGKEQGRIIQLSSYQNVLYSLAQSFHQSTDAAQREALKQKFMMATRAYLQSGWAAGSNMGALHHLGYNNRKIAPAFFMMKKELAEAGLLPAVSDSLNWFTVAHVVNDEMHTDPDLDLFNTVLYSHYLATMMRPDERDSARHVKLFAQWLSRTYADDTKRGGFRNDGTAWHHWGHYPAYTGGAIDNAVKVANNLTLAGFPLDPEGHAGLQRAVKTIMLYQQGDRYPRSLCGRHPLSGSHLKFIESDYTKTFVDLPPIDAELKALHEYHTADGAVSGNWTLPYSALSLHRRGDWLAGVRGFSIYTWGSEIYNFNRFGRYQSYGTLDILYKNDPALAYEGYDWNLNPGTTVTYLPLEELESPIPIWMVVGSTRFANGVHDAEHRNGAHGFDLDDAMLTNIDPGYEEIFTKEKLTARKSTFFMDDMILCLGTGISGKHPTAPVYTVLTQRGIDPSEIAVLINGEKAAFPCREQLTGSFALFDGRKTGYLVPGDNAQIIVSMKEQISRGDECTFDEVRKPLRGMKNGKVNRRREPETRGNFLAACIDHGVAPSDDRYKYIVFPSVGKDDFLEKADRVQKNPELFYRVISSKSTLHAVRDVRNGADTYICYEAQDMIPHAALHSVSEPSLLILKDEADGYAVSAALPDLHQPAFSREHNHKRYFSQPRAFDIVFEGSWTLDAADEAVSVKPVNGQTVITIRAQHGTSKHFRLSRAPAQ</sequence>
<dbReference type="InterPro" id="IPR003159">
    <property type="entry name" value="Lyase_8_central_dom"/>
</dbReference>
<dbReference type="InterPro" id="IPR008979">
    <property type="entry name" value="Galactose-bd-like_sf"/>
</dbReference>
<dbReference type="SUPFAM" id="SSF49785">
    <property type="entry name" value="Galactose-binding domain-like"/>
    <property type="match status" value="1"/>
</dbReference>
<dbReference type="InterPro" id="IPR039174">
    <property type="entry name" value="Chondroitin_ABC_lyase"/>
</dbReference>
<dbReference type="SUPFAM" id="SSF74650">
    <property type="entry name" value="Galactose mutarotase-like"/>
    <property type="match status" value="1"/>
</dbReference>
<accession>A0A6C2UNQ7</accession>
<dbReference type="PANTHER" id="PTHR37322:SF3">
    <property type="entry name" value="CHONDROITIN SULFATE ABC EXOLYASE"/>
    <property type="match status" value="1"/>
</dbReference>
<dbReference type="GO" id="GO:0016837">
    <property type="term" value="F:carbon-oxygen lyase activity, acting on polysaccharides"/>
    <property type="evidence" value="ECO:0007669"/>
    <property type="project" value="UniProtKB-ARBA"/>
</dbReference>
<dbReference type="GO" id="GO:0005576">
    <property type="term" value="C:extracellular region"/>
    <property type="evidence" value="ECO:0007669"/>
    <property type="project" value="InterPro"/>
</dbReference>
<dbReference type="Gene3D" id="2.60.120.430">
    <property type="entry name" value="Galactose-binding lectin"/>
    <property type="match status" value="1"/>
</dbReference>
<dbReference type="SUPFAM" id="SSF48230">
    <property type="entry name" value="Chondroitin AC/alginate lyase"/>
    <property type="match status" value="1"/>
</dbReference>
<dbReference type="RefSeq" id="WP_136062210.1">
    <property type="nucleotide sequence ID" value="NZ_CAAHFH010000002.1"/>
</dbReference>
<dbReference type="AlphaFoldDB" id="A0A6C2UNQ7"/>
<gene>
    <name evidence="7" type="ORF">SCARR_02752</name>
</gene>
<dbReference type="GO" id="GO:0006027">
    <property type="term" value="P:glycosaminoglycan catabolic process"/>
    <property type="evidence" value="ECO:0007669"/>
    <property type="project" value="InterPro"/>
</dbReference>
<evidence type="ECO:0000256" key="2">
    <source>
        <dbReference type="ARBA" id="ARBA00023239"/>
    </source>
</evidence>
<dbReference type="SUPFAM" id="SSF49863">
    <property type="entry name" value="Hyaluronate lyase-like, C-terminal domain"/>
    <property type="match status" value="1"/>
</dbReference>
<dbReference type="InterPro" id="IPR008929">
    <property type="entry name" value="Chondroitin_lyas"/>
</dbReference>
<feature type="chain" id="PRO_5025582619" evidence="3">
    <location>
        <begin position="29"/>
        <end position="1026"/>
    </location>
</feature>
<reference evidence="7 8" key="1">
    <citation type="submission" date="2019-04" db="EMBL/GenBank/DDBJ databases">
        <authorList>
            <person name="Van Vliet M D."/>
        </authorList>
    </citation>
    <scope>NUCLEOTIDE SEQUENCE [LARGE SCALE GENOMIC DNA]</scope>
    <source>
        <strain evidence="7 8">F21</strain>
    </source>
</reference>
<evidence type="ECO:0000259" key="4">
    <source>
        <dbReference type="Pfam" id="PF02278"/>
    </source>
</evidence>
<evidence type="ECO:0000256" key="1">
    <source>
        <dbReference type="ARBA" id="ARBA00006699"/>
    </source>
</evidence>
<feature type="domain" description="Lyase catalytic" evidence="6">
    <location>
        <begin position="269"/>
        <end position="554"/>
    </location>
</feature>
<feature type="domain" description="Lyase N-terminal" evidence="5">
    <location>
        <begin position="38"/>
        <end position="206"/>
    </location>
</feature>
<dbReference type="Pfam" id="PF09093">
    <property type="entry name" value="Lyase_catalyt"/>
    <property type="match status" value="1"/>
</dbReference>
<dbReference type="InterPro" id="IPR015176">
    <property type="entry name" value="Lyase_N"/>
</dbReference>
<name>A0A6C2UNQ7_9BACT</name>
<evidence type="ECO:0000256" key="3">
    <source>
        <dbReference type="SAM" id="SignalP"/>
    </source>
</evidence>
<keyword evidence="3" id="KW-0732">Signal</keyword>
<dbReference type="InterPro" id="IPR011071">
    <property type="entry name" value="Lyase_8-like_C"/>
</dbReference>
<organism evidence="7 8">
    <name type="scientific">Pontiella sulfatireligans</name>
    <dbReference type="NCBI Taxonomy" id="2750658"/>
    <lineage>
        <taxon>Bacteria</taxon>
        <taxon>Pseudomonadati</taxon>
        <taxon>Kiritimatiellota</taxon>
        <taxon>Kiritimatiellia</taxon>
        <taxon>Kiritimatiellales</taxon>
        <taxon>Pontiellaceae</taxon>
        <taxon>Pontiella</taxon>
    </lineage>
</organism>
<dbReference type="EMBL" id="CAAHFH010000002">
    <property type="protein sequence ID" value="VGO20686.1"/>
    <property type="molecule type" value="Genomic_DNA"/>
</dbReference>
<evidence type="ECO:0000259" key="6">
    <source>
        <dbReference type="Pfam" id="PF09093"/>
    </source>
</evidence>
<protein>
    <submittedName>
        <fullName evidence="7">Chondroitin sulfate ABC endolyase</fullName>
    </submittedName>
</protein>
<dbReference type="GO" id="GO:0005975">
    <property type="term" value="P:carbohydrate metabolic process"/>
    <property type="evidence" value="ECO:0007669"/>
    <property type="project" value="InterPro"/>
</dbReference>
<evidence type="ECO:0000259" key="5">
    <source>
        <dbReference type="Pfam" id="PF09092"/>
    </source>
</evidence>
<keyword evidence="8" id="KW-1185">Reference proteome</keyword>